<comment type="similarity">
    <text evidence="1">Belongs to the bacterial solute-binding protein 8 family.</text>
</comment>
<keyword evidence="7" id="KW-1185">Reference proteome</keyword>
<feature type="chain" id="PRO_5045323237" evidence="4">
    <location>
        <begin position="20"/>
        <end position="312"/>
    </location>
</feature>
<feature type="region of interest" description="Disordered" evidence="3">
    <location>
        <begin position="21"/>
        <end position="44"/>
    </location>
</feature>
<dbReference type="PANTHER" id="PTHR30535">
    <property type="entry name" value="VITAMIN B12-BINDING PROTEIN"/>
    <property type="match status" value="1"/>
</dbReference>
<accession>A0ABS2SYD3</accession>
<dbReference type="NCBIfam" id="NF038402">
    <property type="entry name" value="TroA_like"/>
    <property type="match status" value="1"/>
</dbReference>
<feature type="signal peptide" evidence="4">
    <location>
        <begin position="1"/>
        <end position="19"/>
    </location>
</feature>
<dbReference type="Pfam" id="PF01497">
    <property type="entry name" value="Peripla_BP_2"/>
    <property type="match status" value="1"/>
</dbReference>
<proteinExistence type="inferred from homology"/>
<dbReference type="CDD" id="cd01143">
    <property type="entry name" value="YvrC"/>
    <property type="match status" value="1"/>
</dbReference>
<reference evidence="6" key="1">
    <citation type="submission" date="2021-01" db="EMBL/GenBank/DDBJ databases">
        <title>Genomic Encyclopedia of Type Strains, Phase IV (KMG-IV): sequencing the most valuable type-strain genomes for metagenomic binning, comparative biology and taxonomic classification.</title>
        <authorList>
            <person name="Goeker M."/>
        </authorList>
    </citation>
    <scope>NUCLEOTIDE SEQUENCE</scope>
    <source>
        <strain evidence="6">DSM 21943</strain>
    </source>
</reference>
<evidence type="ECO:0000256" key="2">
    <source>
        <dbReference type="ARBA" id="ARBA00022729"/>
    </source>
</evidence>
<evidence type="ECO:0000256" key="1">
    <source>
        <dbReference type="ARBA" id="ARBA00008814"/>
    </source>
</evidence>
<comment type="caution">
    <text evidence="6">The sequence shown here is derived from an EMBL/GenBank/DDBJ whole genome shotgun (WGS) entry which is preliminary data.</text>
</comment>
<evidence type="ECO:0000313" key="6">
    <source>
        <dbReference type="EMBL" id="MBM7840529.1"/>
    </source>
</evidence>
<dbReference type="PROSITE" id="PS51257">
    <property type="entry name" value="PROKAR_LIPOPROTEIN"/>
    <property type="match status" value="1"/>
</dbReference>
<dbReference type="SUPFAM" id="SSF53807">
    <property type="entry name" value="Helical backbone' metal receptor"/>
    <property type="match status" value="1"/>
</dbReference>
<gene>
    <name evidence="6" type="ORF">JOC54_003821</name>
</gene>
<dbReference type="RefSeq" id="WP_239586820.1">
    <property type="nucleotide sequence ID" value="NZ_JAFBCV010000014.1"/>
</dbReference>
<evidence type="ECO:0000313" key="7">
    <source>
        <dbReference type="Proteomes" id="UP001179280"/>
    </source>
</evidence>
<evidence type="ECO:0000259" key="5">
    <source>
        <dbReference type="PROSITE" id="PS50983"/>
    </source>
</evidence>
<dbReference type="Gene3D" id="3.40.50.1980">
    <property type="entry name" value="Nitrogenase molybdenum iron protein domain"/>
    <property type="match status" value="2"/>
</dbReference>
<dbReference type="Proteomes" id="UP001179280">
    <property type="component" value="Unassembled WGS sequence"/>
</dbReference>
<feature type="compositionally biased region" description="Acidic residues" evidence="3">
    <location>
        <begin position="21"/>
        <end position="34"/>
    </location>
</feature>
<dbReference type="InterPro" id="IPR050902">
    <property type="entry name" value="ABC_Transporter_SBP"/>
</dbReference>
<evidence type="ECO:0000256" key="3">
    <source>
        <dbReference type="SAM" id="MobiDB-lite"/>
    </source>
</evidence>
<evidence type="ECO:0000256" key="4">
    <source>
        <dbReference type="SAM" id="SignalP"/>
    </source>
</evidence>
<organism evidence="6 7">
    <name type="scientific">Shouchella xiaoxiensis</name>
    <dbReference type="NCBI Taxonomy" id="766895"/>
    <lineage>
        <taxon>Bacteria</taxon>
        <taxon>Bacillati</taxon>
        <taxon>Bacillota</taxon>
        <taxon>Bacilli</taxon>
        <taxon>Bacillales</taxon>
        <taxon>Bacillaceae</taxon>
        <taxon>Shouchella</taxon>
    </lineage>
</organism>
<protein>
    <submittedName>
        <fullName evidence="6">Iron complex transport system substrate-binding protein</fullName>
    </submittedName>
</protein>
<keyword evidence="2 4" id="KW-0732">Signal</keyword>
<feature type="domain" description="Fe/B12 periplasmic-binding" evidence="5">
    <location>
        <begin position="60"/>
        <end position="312"/>
    </location>
</feature>
<sequence length="312" mass="34269">MIKKTIVPLTLIALLAACGDTDEDTQPNESEQGEDSNSSDSYTVTDDRGVEVTFDEKPTTIVSLIPSNTEIIFALGEGENVVGVTDTDVYPEEVADIEVVASFEDINIERLLELDPDVIIGYTYSGGDQMAPLEDVGLPVFAIDSATSFSDVFDDIDRIAEVLHVEDSAQPLIERIQAQLDEVADIVSEVDEKQIYFEISPSPELFTPGSETFQHEIIEAAGLENVFSDLADWAGISEEQVIERNPELIATTVHYVDDSVEEIKQRSGWDSIDAVINDDVYLLSADIMDRPGPRIGEAVQELAETAYPNLFE</sequence>
<dbReference type="PANTHER" id="PTHR30535:SF34">
    <property type="entry name" value="MOLYBDATE-BINDING PROTEIN MOLA"/>
    <property type="match status" value="1"/>
</dbReference>
<name>A0ABS2SYD3_9BACI</name>
<dbReference type="EMBL" id="JAFBCV010000014">
    <property type="protein sequence ID" value="MBM7840529.1"/>
    <property type="molecule type" value="Genomic_DNA"/>
</dbReference>
<dbReference type="InterPro" id="IPR002491">
    <property type="entry name" value="ABC_transptr_periplasmic_BD"/>
</dbReference>
<dbReference type="InterPro" id="IPR054828">
    <property type="entry name" value="Vit_B12_bind_prot"/>
</dbReference>
<feature type="compositionally biased region" description="Polar residues" evidence="3">
    <location>
        <begin position="35"/>
        <end position="44"/>
    </location>
</feature>
<dbReference type="PROSITE" id="PS50983">
    <property type="entry name" value="FE_B12_PBP"/>
    <property type="match status" value="1"/>
</dbReference>